<gene>
    <name evidence="6" type="ORF">C3942_06170</name>
</gene>
<evidence type="ECO:0000313" key="6">
    <source>
        <dbReference type="EMBL" id="PPE75253.1"/>
    </source>
</evidence>
<evidence type="ECO:0000256" key="3">
    <source>
        <dbReference type="ARBA" id="ARBA00038088"/>
    </source>
</evidence>
<evidence type="ECO:0000256" key="2">
    <source>
        <dbReference type="ARBA" id="ARBA00022840"/>
    </source>
</evidence>
<sequence>MARTLTRPAPWRIYPRSGTLRAVSPQPDARVNDFHDLSLLLRSRFPIITVDTHEESRLLELLARACNLEQWPLYRWNIADGLRAHAGTTPDPHTEGAETRELETTLRLIERSMSVGVYALMDAHALLQSPACLRLVKQIALDHERRARTLVFVGHGVELPEELRRLSARLSLSLPDLERLKAILREEVAAWERGPRLAKLRGEAAAVHQLLQQLVGCAEPEARRRIRHAIRDDGMLTREDVHRLLQARHETLGQAGALSLELDAASLDEVAGLSNLKHWLERRRPVFQDPASRLDPPRGVLLLGVQGSGKSLACKAIAGAWGLPLLRFDMGALFSKWIGETEKNLRDALKSAEALAPCVLWLDEIEKALAPDGEDQGVGRRVLGTLLTWMSERRARVFVAATANDISALPPELLRKGRFDEIFFVDLPDAAARAAIFRIHLKRRELDPARFGLEALAQAAEGFSGAEIEQAVVGALYEAAALQRPLDDALLSAELERTRPLSVVMAERIESLRAWARERTVPA</sequence>
<evidence type="ECO:0000256" key="4">
    <source>
        <dbReference type="ARBA" id="ARBA00040480"/>
    </source>
</evidence>
<dbReference type="AlphaFoldDB" id="A0A2S5TJW1"/>
<dbReference type="PANTHER" id="PTHR42960">
    <property type="entry name" value="YCF46 PROTEIN"/>
    <property type="match status" value="1"/>
</dbReference>
<dbReference type="InterPro" id="IPR052381">
    <property type="entry name" value="AAA_domain_protein"/>
</dbReference>
<organism evidence="6 7">
    <name type="scientific">Solimonas fluminis</name>
    <dbReference type="NCBI Taxonomy" id="2086571"/>
    <lineage>
        <taxon>Bacteria</taxon>
        <taxon>Pseudomonadati</taxon>
        <taxon>Pseudomonadota</taxon>
        <taxon>Gammaproteobacteria</taxon>
        <taxon>Nevskiales</taxon>
        <taxon>Nevskiaceae</taxon>
        <taxon>Solimonas</taxon>
    </lineage>
</organism>
<dbReference type="OrthoDB" id="9809379at2"/>
<reference evidence="6 7" key="1">
    <citation type="submission" date="2018-02" db="EMBL/GenBank/DDBJ databases">
        <title>Genome sequencing of Solimonas sp. HR-BB.</title>
        <authorList>
            <person name="Lee Y."/>
            <person name="Jeon C.O."/>
        </authorList>
    </citation>
    <scope>NUCLEOTIDE SEQUENCE [LARGE SCALE GENOMIC DNA]</scope>
    <source>
        <strain evidence="6 7">HR-BB</strain>
    </source>
</reference>
<evidence type="ECO:0000313" key="7">
    <source>
        <dbReference type="Proteomes" id="UP000238220"/>
    </source>
</evidence>
<dbReference type="Pfam" id="PF00004">
    <property type="entry name" value="AAA"/>
    <property type="match status" value="1"/>
</dbReference>
<dbReference type="Gene3D" id="1.10.8.60">
    <property type="match status" value="1"/>
</dbReference>
<dbReference type="EMBL" id="PSNW01000002">
    <property type="protein sequence ID" value="PPE75253.1"/>
    <property type="molecule type" value="Genomic_DNA"/>
</dbReference>
<comment type="caution">
    <text evidence="6">The sequence shown here is derived from an EMBL/GenBank/DDBJ whole genome shotgun (WGS) entry which is preliminary data.</text>
</comment>
<dbReference type="GO" id="GO:0016887">
    <property type="term" value="F:ATP hydrolysis activity"/>
    <property type="evidence" value="ECO:0007669"/>
    <property type="project" value="InterPro"/>
</dbReference>
<keyword evidence="2" id="KW-0067">ATP-binding</keyword>
<dbReference type="InterPro" id="IPR003593">
    <property type="entry name" value="AAA+_ATPase"/>
</dbReference>
<evidence type="ECO:0000256" key="1">
    <source>
        <dbReference type="ARBA" id="ARBA00022741"/>
    </source>
</evidence>
<dbReference type="Gene3D" id="3.40.50.300">
    <property type="entry name" value="P-loop containing nucleotide triphosphate hydrolases"/>
    <property type="match status" value="1"/>
</dbReference>
<comment type="similarity">
    <text evidence="3">Belongs to the AAA ATPase family. Highly divergent.</text>
</comment>
<proteinExistence type="inferred from homology"/>
<dbReference type="GO" id="GO:0005524">
    <property type="term" value="F:ATP binding"/>
    <property type="evidence" value="ECO:0007669"/>
    <property type="project" value="UniProtKB-KW"/>
</dbReference>
<keyword evidence="7" id="KW-1185">Reference proteome</keyword>
<dbReference type="InterPro" id="IPR027417">
    <property type="entry name" value="P-loop_NTPase"/>
</dbReference>
<dbReference type="SMART" id="SM00382">
    <property type="entry name" value="AAA"/>
    <property type="match status" value="1"/>
</dbReference>
<accession>A0A2S5TJW1</accession>
<feature type="domain" description="AAA+ ATPase" evidence="5">
    <location>
        <begin position="296"/>
        <end position="429"/>
    </location>
</feature>
<dbReference type="Proteomes" id="UP000238220">
    <property type="component" value="Unassembled WGS sequence"/>
</dbReference>
<protein>
    <recommendedName>
        <fullName evidence="4">Uncharacterized AAA domain-containing protein ycf46</fullName>
    </recommendedName>
</protein>
<dbReference type="SUPFAM" id="SSF52540">
    <property type="entry name" value="P-loop containing nucleoside triphosphate hydrolases"/>
    <property type="match status" value="1"/>
</dbReference>
<dbReference type="PANTHER" id="PTHR42960:SF1">
    <property type="entry name" value="YCF46 PROTEIN"/>
    <property type="match status" value="1"/>
</dbReference>
<dbReference type="InterPro" id="IPR003959">
    <property type="entry name" value="ATPase_AAA_core"/>
</dbReference>
<evidence type="ECO:0000259" key="5">
    <source>
        <dbReference type="SMART" id="SM00382"/>
    </source>
</evidence>
<name>A0A2S5TJW1_9GAMM</name>
<keyword evidence="1" id="KW-0547">Nucleotide-binding</keyword>